<accession>A0A8S1CSR4</accession>
<evidence type="ECO:0000256" key="8">
    <source>
        <dbReference type="ARBA" id="ARBA00023157"/>
    </source>
</evidence>
<evidence type="ECO:0000313" key="13">
    <source>
        <dbReference type="Proteomes" id="UP000494165"/>
    </source>
</evidence>
<keyword evidence="8" id="KW-1015">Disulfide bond</keyword>
<gene>
    <name evidence="12" type="ORF">CLODIP_2_CD06822</name>
</gene>
<keyword evidence="4 10" id="KW-0732">Signal</keyword>
<evidence type="ECO:0000256" key="6">
    <source>
        <dbReference type="ARBA" id="ARBA00022825"/>
    </source>
</evidence>
<name>A0A8S1CSR4_9INSE</name>
<keyword evidence="7" id="KW-0865">Zymogen</keyword>
<dbReference type="CDD" id="cd00190">
    <property type="entry name" value="Tryp_SPc"/>
    <property type="match status" value="1"/>
</dbReference>
<dbReference type="FunFam" id="2.40.10.10:FF:000146">
    <property type="entry name" value="Serine protease 53"/>
    <property type="match status" value="1"/>
</dbReference>
<feature type="signal peptide" evidence="10">
    <location>
        <begin position="1"/>
        <end position="18"/>
    </location>
</feature>
<proteinExistence type="predicted"/>
<dbReference type="PROSITE" id="PS00135">
    <property type="entry name" value="TRYPSIN_SER"/>
    <property type="match status" value="1"/>
</dbReference>
<protein>
    <recommendedName>
        <fullName evidence="11">Peptidase S1 domain-containing protein</fullName>
    </recommendedName>
</protein>
<dbReference type="AlphaFoldDB" id="A0A8S1CSR4"/>
<evidence type="ECO:0000256" key="10">
    <source>
        <dbReference type="SAM" id="SignalP"/>
    </source>
</evidence>
<dbReference type="GO" id="GO:0005576">
    <property type="term" value="C:extracellular region"/>
    <property type="evidence" value="ECO:0007669"/>
    <property type="project" value="UniProtKB-SubCell"/>
</dbReference>
<dbReference type="PRINTS" id="PR00722">
    <property type="entry name" value="CHYMOTRYPSIN"/>
</dbReference>
<evidence type="ECO:0000256" key="4">
    <source>
        <dbReference type="ARBA" id="ARBA00022729"/>
    </source>
</evidence>
<dbReference type="PROSITE" id="PS50240">
    <property type="entry name" value="TRYPSIN_DOM"/>
    <property type="match status" value="1"/>
</dbReference>
<evidence type="ECO:0000256" key="2">
    <source>
        <dbReference type="ARBA" id="ARBA00022525"/>
    </source>
</evidence>
<evidence type="ECO:0000256" key="3">
    <source>
        <dbReference type="ARBA" id="ARBA00022670"/>
    </source>
</evidence>
<dbReference type="PANTHER" id="PTHR24252">
    <property type="entry name" value="ACROSIN-RELATED"/>
    <property type="match status" value="1"/>
</dbReference>
<evidence type="ECO:0000256" key="5">
    <source>
        <dbReference type="ARBA" id="ARBA00022801"/>
    </source>
</evidence>
<dbReference type="InterPro" id="IPR033116">
    <property type="entry name" value="TRYPSIN_SER"/>
</dbReference>
<sequence length="256" mass="28127">MTLLKGSILLGLLVIAFGREVNSRVKPGESRVVGGTEAAEGEIPWQVAIETYDGIHYCGGSIISERYFVSAGHCYDFPPTYFRVVAGSLKIAQPGSLHNVTRIIRHKDFNNFDLQNDISLWEVDPPFLWSDLISPIALPANGTETPTGLMLTTSGWGKTYTDPYPEILQKVDVPVVDVDYCVDVWWDVQDVYPYQICAGDTGKDSCNGDSGGPLYKDGVLYGIVSWGSPSCGEADLPGVYTRVSSFRDWIFEQIGV</sequence>
<comment type="subcellular location">
    <subcellularLocation>
        <location evidence="1">Secreted</location>
    </subcellularLocation>
</comment>
<dbReference type="InterPro" id="IPR009003">
    <property type="entry name" value="Peptidase_S1_PA"/>
</dbReference>
<dbReference type="SUPFAM" id="SSF50494">
    <property type="entry name" value="Trypsin-like serine proteases"/>
    <property type="match status" value="1"/>
</dbReference>
<dbReference type="Gene3D" id="2.40.10.10">
    <property type="entry name" value="Trypsin-like serine proteases"/>
    <property type="match status" value="1"/>
</dbReference>
<evidence type="ECO:0000256" key="9">
    <source>
        <dbReference type="RuleBase" id="RU363034"/>
    </source>
</evidence>
<dbReference type="GO" id="GO:0004252">
    <property type="term" value="F:serine-type endopeptidase activity"/>
    <property type="evidence" value="ECO:0007669"/>
    <property type="project" value="InterPro"/>
</dbReference>
<dbReference type="Proteomes" id="UP000494165">
    <property type="component" value="Unassembled WGS sequence"/>
</dbReference>
<evidence type="ECO:0000256" key="7">
    <source>
        <dbReference type="ARBA" id="ARBA00023145"/>
    </source>
</evidence>
<keyword evidence="13" id="KW-1185">Reference proteome</keyword>
<dbReference type="InterPro" id="IPR018114">
    <property type="entry name" value="TRYPSIN_HIS"/>
</dbReference>
<dbReference type="OrthoDB" id="60866at2759"/>
<dbReference type="GO" id="GO:0006508">
    <property type="term" value="P:proteolysis"/>
    <property type="evidence" value="ECO:0007669"/>
    <property type="project" value="UniProtKB-KW"/>
</dbReference>
<feature type="chain" id="PRO_5035866732" description="Peptidase S1 domain-containing protein" evidence="10">
    <location>
        <begin position="19"/>
        <end position="256"/>
    </location>
</feature>
<organism evidence="12 13">
    <name type="scientific">Cloeon dipterum</name>
    <dbReference type="NCBI Taxonomy" id="197152"/>
    <lineage>
        <taxon>Eukaryota</taxon>
        <taxon>Metazoa</taxon>
        <taxon>Ecdysozoa</taxon>
        <taxon>Arthropoda</taxon>
        <taxon>Hexapoda</taxon>
        <taxon>Insecta</taxon>
        <taxon>Pterygota</taxon>
        <taxon>Palaeoptera</taxon>
        <taxon>Ephemeroptera</taxon>
        <taxon>Pisciforma</taxon>
        <taxon>Baetidae</taxon>
        <taxon>Cloeon</taxon>
    </lineage>
</organism>
<dbReference type="Pfam" id="PF00089">
    <property type="entry name" value="Trypsin"/>
    <property type="match status" value="1"/>
</dbReference>
<dbReference type="PANTHER" id="PTHR24252:SF7">
    <property type="entry name" value="HYALIN"/>
    <property type="match status" value="1"/>
</dbReference>
<dbReference type="InterPro" id="IPR043504">
    <property type="entry name" value="Peptidase_S1_PA_chymotrypsin"/>
</dbReference>
<dbReference type="InterPro" id="IPR001254">
    <property type="entry name" value="Trypsin_dom"/>
</dbReference>
<keyword evidence="2" id="KW-0964">Secreted</keyword>
<evidence type="ECO:0000313" key="12">
    <source>
        <dbReference type="EMBL" id="CAB3368345.1"/>
    </source>
</evidence>
<feature type="domain" description="Peptidase S1" evidence="11">
    <location>
        <begin position="32"/>
        <end position="255"/>
    </location>
</feature>
<dbReference type="SMART" id="SM00020">
    <property type="entry name" value="Tryp_SPc"/>
    <property type="match status" value="1"/>
</dbReference>
<keyword evidence="6 9" id="KW-0720">Serine protease</keyword>
<comment type="caution">
    <text evidence="12">The sequence shown here is derived from an EMBL/GenBank/DDBJ whole genome shotgun (WGS) entry which is preliminary data.</text>
</comment>
<reference evidence="12 13" key="1">
    <citation type="submission" date="2020-04" db="EMBL/GenBank/DDBJ databases">
        <authorList>
            <person name="Alioto T."/>
            <person name="Alioto T."/>
            <person name="Gomez Garrido J."/>
        </authorList>
    </citation>
    <scope>NUCLEOTIDE SEQUENCE [LARGE SCALE GENOMIC DNA]</scope>
</reference>
<dbReference type="InterPro" id="IPR001314">
    <property type="entry name" value="Peptidase_S1A"/>
</dbReference>
<dbReference type="PROSITE" id="PS00134">
    <property type="entry name" value="TRYPSIN_HIS"/>
    <property type="match status" value="1"/>
</dbReference>
<evidence type="ECO:0000259" key="11">
    <source>
        <dbReference type="PROSITE" id="PS50240"/>
    </source>
</evidence>
<dbReference type="EMBL" id="CADEPI010000037">
    <property type="protein sequence ID" value="CAB3368345.1"/>
    <property type="molecule type" value="Genomic_DNA"/>
</dbReference>
<evidence type="ECO:0000256" key="1">
    <source>
        <dbReference type="ARBA" id="ARBA00004613"/>
    </source>
</evidence>
<keyword evidence="3 9" id="KW-0645">Protease</keyword>
<keyword evidence="5 9" id="KW-0378">Hydrolase</keyword>